<protein>
    <submittedName>
        <fullName evidence="3">Uncharacterized protein</fullName>
    </submittedName>
</protein>
<keyword evidence="2" id="KW-1185">Reference proteome</keyword>
<reference evidence="3" key="1">
    <citation type="submission" date="2022-11" db="UniProtKB">
        <authorList>
            <consortium name="WormBaseParasite"/>
        </authorList>
    </citation>
    <scope>IDENTIFICATION</scope>
</reference>
<sequence>MTLKHELPSIAPKEEKRREEAGEEPAAFLSK</sequence>
<dbReference type="WBParaSite" id="nRc.2.0.1.t10612-RA">
    <property type="protein sequence ID" value="nRc.2.0.1.t10612-RA"/>
    <property type="gene ID" value="nRc.2.0.1.g10612"/>
</dbReference>
<dbReference type="AlphaFoldDB" id="A0A915I9R5"/>
<evidence type="ECO:0000313" key="3">
    <source>
        <dbReference type="WBParaSite" id="nRc.2.0.1.t10612-RA"/>
    </source>
</evidence>
<feature type="compositionally biased region" description="Basic and acidic residues" evidence="1">
    <location>
        <begin position="1"/>
        <end position="20"/>
    </location>
</feature>
<dbReference type="Proteomes" id="UP000887565">
    <property type="component" value="Unplaced"/>
</dbReference>
<evidence type="ECO:0000256" key="1">
    <source>
        <dbReference type="SAM" id="MobiDB-lite"/>
    </source>
</evidence>
<organism evidence="2 3">
    <name type="scientific">Romanomermis culicivorax</name>
    <name type="common">Nematode worm</name>
    <dbReference type="NCBI Taxonomy" id="13658"/>
    <lineage>
        <taxon>Eukaryota</taxon>
        <taxon>Metazoa</taxon>
        <taxon>Ecdysozoa</taxon>
        <taxon>Nematoda</taxon>
        <taxon>Enoplea</taxon>
        <taxon>Dorylaimia</taxon>
        <taxon>Mermithida</taxon>
        <taxon>Mermithoidea</taxon>
        <taxon>Mermithidae</taxon>
        <taxon>Romanomermis</taxon>
    </lineage>
</organism>
<proteinExistence type="predicted"/>
<evidence type="ECO:0000313" key="2">
    <source>
        <dbReference type="Proteomes" id="UP000887565"/>
    </source>
</evidence>
<name>A0A915I9R5_ROMCU</name>
<accession>A0A915I9R5</accession>
<feature type="region of interest" description="Disordered" evidence="1">
    <location>
        <begin position="1"/>
        <end position="31"/>
    </location>
</feature>